<dbReference type="Proteomes" id="UP001300383">
    <property type="component" value="Unassembled WGS sequence"/>
</dbReference>
<feature type="transmembrane region" description="Helical" evidence="1">
    <location>
        <begin position="59"/>
        <end position="81"/>
    </location>
</feature>
<name>A0AAP4B9U9_9FIRM</name>
<keyword evidence="3" id="KW-1185">Reference proteome</keyword>
<accession>A0AAP4B9U9</accession>
<protein>
    <submittedName>
        <fullName evidence="2">Phage holin family protein</fullName>
    </submittedName>
</protein>
<dbReference type="Pfam" id="PF16079">
    <property type="entry name" value="Phage_holin_5_2"/>
    <property type="match status" value="1"/>
</dbReference>
<keyword evidence="1" id="KW-0472">Membrane</keyword>
<feature type="transmembrane region" description="Helical" evidence="1">
    <location>
        <begin position="6"/>
        <end position="25"/>
    </location>
</feature>
<evidence type="ECO:0000256" key="1">
    <source>
        <dbReference type="SAM" id="Phobius"/>
    </source>
</evidence>
<gene>
    <name evidence="2" type="ORF">QJ036_00215</name>
</gene>
<sequence length="91" mass="9483">MEFGTIGSVVGITVICYLAALAVKATPLDNKWIPVICGVLGGILGFAGMFLMADFPAGDYITAIAVGIVSGLAATGSNQVYKQLMKEERNE</sequence>
<dbReference type="EMBL" id="JASGBQ010000001">
    <property type="protein sequence ID" value="MDI9240903.1"/>
    <property type="molecule type" value="Genomic_DNA"/>
</dbReference>
<evidence type="ECO:0000313" key="3">
    <source>
        <dbReference type="Proteomes" id="UP001300383"/>
    </source>
</evidence>
<dbReference type="InterPro" id="IPR032111">
    <property type="entry name" value="Clostridium_phage_holin"/>
</dbReference>
<comment type="caution">
    <text evidence="2">The sequence shown here is derived from an EMBL/GenBank/DDBJ whole genome shotgun (WGS) entry which is preliminary data.</text>
</comment>
<feature type="transmembrane region" description="Helical" evidence="1">
    <location>
        <begin position="32"/>
        <end position="53"/>
    </location>
</feature>
<keyword evidence="1" id="KW-0812">Transmembrane</keyword>
<reference evidence="2 3" key="1">
    <citation type="submission" date="2023-05" db="EMBL/GenBank/DDBJ databases">
        <title>[ruminococcus] sp. nov., isolated from a pig farm feces dump.</title>
        <authorList>
            <person name="Chang Y.-H."/>
        </authorList>
    </citation>
    <scope>NUCLEOTIDE SEQUENCE [LARGE SCALE GENOMIC DNA]</scope>
    <source>
        <strain evidence="2 3">YH-rum2234</strain>
    </source>
</reference>
<dbReference type="RefSeq" id="WP_283229418.1">
    <property type="nucleotide sequence ID" value="NZ_JASGBQ010000001.1"/>
</dbReference>
<organism evidence="2 3">
    <name type="scientific">Fusibacillus kribbianus</name>
    <dbReference type="NCBI Taxonomy" id="3044208"/>
    <lineage>
        <taxon>Bacteria</taxon>
        <taxon>Bacillati</taxon>
        <taxon>Bacillota</taxon>
        <taxon>Clostridia</taxon>
        <taxon>Lachnospirales</taxon>
        <taxon>Lachnospiraceae</taxon>
        <taxon>Fusibacillus</taxon>
    </lineage>
</organism>
<evidence type="ECO:0000313" key="2">
    <source>
        <dbReference type="EMBL" id="MDI9240903.1"/>
    </source>
</evidence>
<proteinExistence type="predicted"/>
<keyword evidence="1" id="KW-1133">Transmembrane helix</keyword>
<dbReference type="AlphaFoldDB" id="A0AAP4B9U9"/>